<dbReference type="InterPro" id="IPR053967">
    <property type="entry name" value="LlgE_F_G-like_D1"/>
</dbReference>
<dbReference type="InterPro" id="IPR020013">
    <property type="entry name" value="Flagellar_FlgE/F/G"/>
</dbReference>
<evidence type="ECO:0000259" key="8">
    <source>
        <dbReference type="Pfam" id="PF07559"/>
    </source>
</evidence>
<feature type="domain" description="Flagellar hook protein FlgE/F/G-like D1" evidence="9">
    <location>
        <begin position="88"/>
        <end position="161"/>
    </location>
</feature>
<dbReference type="InterPro" id="IPR037925">
    <property type="entry name" value="FlgE/F/G-like"/>
</dbReference>
<reference evidence="10 11" key="1">
    <citation type="submission" date="2023-07" db="EMBL/GenBank/DDBJ databases">
        <title>Genomic Encyclopedia of Type Strains, Phase IV (KMG-IV): sequencing the most valuable type-strain genomes for metagenomic binning, comparative biology and taxonomic classification.</title>
        <authorList>
            <person name="Goeker M."/>
        </authorList>
    </citation>
    <scope>NUCLEOTIDE SEQUENCE [LARGE SCALE GENOMIC DNA]</scope>
    <source>
        <strain evidence="10 11">DSM 3770</strain>
    </source>
</reference>
<name>A0ABU0LHR8_XANAG</name>
<dbReference type="InterPro" id="IPR010930">
    <property type="entry name" value="Flg_bb/hook_C_dom"/>
</dbReference>
<evidence type="ECO:0000313" key="11">
    <source>
        <dbReference type="Proteomes" id="UP001241747"/>
    </source>
</evidence>
<dbReference type="Pfam" id="PF06429">
    <property type="entry name" value="Flg_bbr_C"/>
    <property type="match status" value="1"/>
</dbReference>
<organism evidence="10 11">
    <name type="scientific">Xanthobacter agilis</name>
    <dbReference type="NCBI Taxonomy" id="47492"/>
    <lineage>
        <taxon>Bacteria</taxon>
        <taxon>Pseudomonadati</taxon>
        <taxon>Pseudomonadota</taxon>
        <taxon>Alphaproteobacteria</taxon>
        <taxon>Hyphomicrobiales</taxon>
        <taxon>Xanthobacteraceae</taxon>
        <taxon>Xanthobacter</taxon>
    </lineage>
</organism>
<keyword evidence="10" id="KW-0966">Cell projection</keyword>
<sequence>MSLYGMMRTSVSGMNAQANLLSTVGDNIANASTTGYKAASADFSSVMLQSETSSGGDYQSGAVKTSISYGVSTQGTLNYTSKTTTDLAIQGNGFFLVTDASGSSALTRAGDFTQDASTGNLVNGAGYNLMGYAIGSDGTVDTTSLVPVNIDNATVTSAVSTSATFSAALPSTATSSDDPLTTSLTAYDALGSERTVTLSMTKNATATTAGTTEWTVEATGDINPTPATFTLIFDSSGNLTNADAASAFSVGVTNSQDSTVTSPLTIDLSGMKQKDMDYTVLTSDIDGSAASVLSDISIDTDGTVYAVNDDGDQFAIFKIPLGYVTSPDNLTPITGNAYTANQESGSLQIGTADSGGLGSIVSGATEGSTVDTASELTTMIVSQRDYTANSKVFQTGTELLDVLMNLKR</sequence>
<feature type="domain" description="Flagellar basal-body/hook protein C-terminal" evidence="7">
    <location>
        <begin position="362"/>
        <end position="406"/>
    </location>
</feature>
<evidence type="ECO:0000259" key="9">
    <source>
        <dbReference type="Pfam" id="PF22692"/>
    </source>
</evidence>
<comment type="similarity">
    <text evidence="2 5">Belongs to the flagella basal body rod proteins family.</text>
</comment>
<evidence type="ECO:0000259" key="7">
    <source>
        <dbReference type="Pfam" id="PF06429"/>
    </source>
</evidence>
<dbReference type="Proteomes" id="UP001241747">
    <property type="component" value="Unassembled WGS sequence"/>
</dbReference>
<dbReference type="InterPro" id="IPR001444">
    <property type="entry name" value="Flag_bb_rod_N"/>
</dbReference>
<dbReference type="Pfam" id="PF07559">
    <property type="entry name" value="FlgE_D2"/>
    <property type="match status" value="1"/>
</dbReference>
<evidence type="ECO:0000256" key="1">
    <source>
        <dbReference type="ARBA" id="ARBA00004117"/>
    </source>
</evidence>
<dbReference type="Pfam" id="PF22692">
    <property type="entry name" value="LlgE_F_G_D1"/>
    <property type="match status" value="1"/>
</dbReference>
<accession>A0ABU0LHR8</accession>
<evidence type="ECO:0000256" key="4">
    <source>
        <dbReference type="ARBA" id="ARBA00023143"/>
    </source>
</evidence>
<dbReference type="Gene3D" id="2.60.98.20">
    <property type="entry name" value="Flagellar hook protein FlgE"/>
    <property type="match status" value="1"/>
</dbReference>
<evidence type="ECO:0000256" key="5">
    <source>
        <dbReference type="RuleBase" id="RU362116"/>
    </source>
</evidence>
<evidence type="ECO:0000259" key="6">
    <source>
        <dbReference type="Pfam" id="PF00460"/>
    </source>
</evidence>
<keyword evidence="10" id="KW-0282">Flagellum</keyword>
<keyword evidence="11" id="KW-1185">Reference proteome</keyword>
<dbReference type="PANTHER" id="PTHR30435:SF1">
    <property type="entry name" value="FLAGELLAR HOOK PROTEIN FLGE"/>
    <property type="match status" value="1"/>
</dbReference>
<dbReference type="PANTHER" id="PTHR30435">
    <property type="entry name" value="FLAGELLAR PROTEIN"/>
    <property type="match status" value="1"/>
</dbReference>
<comment type="caution">
    <text evidence="10">The sequence shown here is derived from an EMBL/GenBank/DDBJ whole genome shotgun (WGS) entry which is preliminary data.</text>
</comment>
<comment type="function">
    <text evidence="5">A flexible structure which links the flagellar filament to the drive apparatus in the basal body.</text>
</comment>
<dbReference type="InterPro" id="IPR037058">
    <property type="entry name" value="Falgellar_hook_FlgE_sf"/>
</dbReference>
<comment type="subcellular location">
    <subcellularLocation>
        <location evidence="1 5">Bacterial flagellum basal body</location>
    </subcellularLocation>
</comment>
<dbReference type="RefSeq" id="WP_237345348.1">
    <property type="nucleotide sequence ID" value="NZ_JABWGX010000009.1"/>
</dbReference>
<feature type="domain" description="Flagellar basal body rod protein N-terminal" evidence="6">
    <location>
        <begin position="7"/>
        <end position="37"/>
    </location>
</feature>
<dbReference type="InterPro" id="IPR019776">
    <property type="entry name" value="Flagellar_basal_body_rod_CS"/>
</dbReference>
<keyword evidence="10" id="KW-0969">Cilium</keyword>
<feature type="domain" description="Flagellar hook protein FlgE D2" evidence="8">
    <location>
        <begin position="180"/>
        <end position="287"/>
    </location>
</feature>
<dbReference type="SUPFAM" id="SSF117143">
    <property type="entry name" value="Flagellar hook protein flgE"/>
    <property type="match status" value="1"/>
</dbReference>
<evidence type="ECO:0000256" key="3">
    <source>
        <dbReference type="ARBA" id="ARBA00019015"/>
    </source>
</evidence>
<protein>
    <recommendedName>
        <fullName evidence="3 5">Flagellar hook protein FlgE</fullName>
    </recommendedName>
</protein>
<keyword evidence="4 5" id="KW-0975">Bacterial flagellum</keyword>
<evidence type="ECO:0000313" key="10">
    <source>
        <dbReference type="EMBL" id="MDQ0506680.1"/>
    </source>
</evidence>
<dbReference type="EMBL" id="JAUSVY010000009">
    <property type="protein sequence ID" value="MDQ0506680.1"/>
    <property type="molecule type" value="Genomic_DNA"/>
</dbReference>
<dbReference type="InterPro" id="IPR011491">
    <property type="entry name" value="FlgE_D2"/>
</dbReference>
<dbReference type="Pfam" id="PF00460">
    <property type="entry name" value="Flg_bb_rod"/>
    <property type="match status" value="1"/>
</dbReference>
<evidence type="ECO:0000256" key="2">
    <source>
        <dbReference type="ARBA" id="ARBA00009677"/>
    </source>
</evidence>
<dbReference type="NCBIfam" id="TIGR03506">
    <property type="entry name" value="FlgEFG_subfam"/>
    <property type="match status" value="1"/>
</dbReference>
<proteinExistence type="inferred from homology"/>
<dbReference type="PROSITE" id="PS00588">
    <property type="entry name" value="FLAGELLA_BB_ROD"/>
    <property type="match status" value="1"/>
</dbReference>
<gene>
    <name evidence="10" type="ORF">QOZ94_003494</name>
</gene>